<evidence type="ECO:0000313" key="1">
    <source>
        <dbReference type="EMBL" id="MCI49758.1"/>
    </source>
</evidence>
<dbReference type="EMBL" id="LXQA010406277">
    <property type="protein sequence ID" value="MCI49758.1"/>
    <property type="molecule type" value="Genomic_DNA"/>
</dbReference>
<keyword evidence="2" id="KW-1185">Reference proteome</keyword>
<feature type="non-terminal residue" evidence="1">
    <location>
        <position position="101"/>
    </location>
</feature>
<proteinExistence type="predicted"/>
<evidence type="ECO:0008006" key="3">
    <source>
        <dbReference type="Google" id="ProtNLM"/>
    </source>
</evidence>
<organism evidence="1 2">
    <name type="scientific">Trifolium medium</name>
    <dbReference type="NCBI Taxonomy" id="97028"/>
    <lineage>
        <taxon>Eukaryota</taxon>
        <taxon>Viridiplantae</taxon>
        <taxon>Streptophyta</taxon>
        <taxon>Embryophyta</taxon>
        <taxon>Tracheophyta</taxon>
        <taxon>Spermatophyta</taxon>
        <taxon>Magnoliopsida</taxon>
        <taxon>eudicotyledons</taxon>
        <taxon>Gunneridae</taxon>
        <taxon>Pentapetalae</taxon>
        <taxon>rosids</taxon>
        <taxon>fabids</taxon>
        <taxon>Fabales</taxon>
        <taxon>Fabaceae</taxon>
        <taxon>Papilionoideae</taxon>
        <taxon>50 kb inversion clade</taxon>
        <taxon>NPAAA clade</taxon>
        <taxon>Hologalegina</taxon>
        <taxon>IRL clade</taxon>
        <taxon>Trifolieae</taxon>
        <taxon>Trifolium</taxon>
    </lineage>
</organism>
<dbReference type="AlphaFoldDB" id="A0A392SLJ2"/>
<reference evidence="1 2" key="1">
    <citation type="journal article" date="2018" name="Front. Plant Sci.">
        <title>Red Clover (Trifolium pratense) and Zigzag Clover (T. medium) - A Picture of Genomic Similarities and Differences.</title>
        <authorList>
            <person name="Dluhosova J."/>
            <person name="Istvanek J."/>
            <person name="Nedelnik J."/>
            <person name="Repkova J."/>
        </authorList>
    </citation>
    <scope>NUCLEOTIDE SEQUENCE [LARGE SCALE GENOMIC DNA]</scope>
    <source>
        <strain evidence="2">cv. 10/8</strain>
        <tissue evidence="1">Leaf</tissue>
    </source>
</reference>
<sequence>ISVVRSTLADVQNTVKQNHASLLAMLEKCLGKTTIEGEGSASLSVKLPGNLDRISLEKKKGEGSSMNELTGDAMTEFRQSVKKVELPAFDGEDPAGWISRA</sequence>
<accession>A0A392SLJ2</accession>
<name>A0A392SLJ2_9FABA</name>
<evidence type="ECO:0000313" key="2">
    <source>
        <dbReference type="Proteomes" id="UP000265520"/>
    </source>
</evidence>
<feature type="non-terminal residue" evidence="1">
    <location>
        <position position="1"/>
    </location>
</feature>
<dbReference type="Proteomes" id="UP000265520">
    <property type="component" value="Unassembled WGS sequence"/>
</dbReference>
<protein>
    <recommendedName>
        <fullName evidence="3">Retrotransposon gag protein</fullName>
    </recommendedName>
</protein>
<comment type="caution">
    <text evidence="1">The sequence shown here is derived from an EMBL/GenBank/DDBJ whole genome shotgun (WGS) entry which is preliminary data.</text>
</comment>